<name>A0A939EZF3_9BACT</name>
<accession>A0A939EZF3</accession>
<proteinExistence type="predicted"/>
<keyword evidence="2" id="KW-1185">Reference proteome</keyword>
<protein>
    <submittedName>
        <fullName evidence="1">Uncharacterized protein</fullName>
    </submittedName>
</protein>
<dbReference type="EMBL" id="JAFLQZ010000021">
    <property type="protein sequence ID" value="MBO0360674.1"/>
    <property type="molecule type" value="Genomic_DNA"/>
</dbReference>
<sequence length="204" mass="22275">MSLPTSFAAGVALHKQLGGSDVYQQLFALGETSYSRQVLARELKALTIVPTAMPAIALETAIVQETVPTPPAALVPTHTASPLLLPLREQLKACRDERSLLHAQLSAPRLSQKDRGKMALRICLLTDQVVQLLSAEAHVLTHGRLPGPLALADVEEAGELRRRLDNLISLRAKVRRRPERAAELPGLEADIHLIREKLTPVPRV</sequence>
<dbReference type="AlphaFoldDB" id="A0A939EZF3"/>
<evidence type="ECO:0000313" key="1">
    <source>
        <dbReference type="EMBL" id="MBO0360674.1"/>
    </source>
</evidence>
<organism evidence="1 2">
    <name type="scientific">Hymenobacter telluris</name>
    <dbReference type="NCBI Taxonomy" id="2816474"/>
    <lineage>
        <taxon>Bacteria</taxon>
        <taxon>Pseudomonadati</taxon>
        <taxon>Bacteroidota</taxon>
        <taxon>Cytophagia</taxon>
        <taxon>Cytophagales</taxon>
        <taxon>Hymenobacteraceae</taxon>
        <taxon>Hymenobacter</taxon>
    </lineage>
</organism>
<dbReference type="Proteomes" id="UP000664144">
    <property type="component" value="Unassembled WGS sequence"/>
</dbReference>
<reference evidence="1" key="1">
    <citation type="submission" date="2021-03" db="EMBL/GenBank/DDBJ databases">
        <authorList>
            <person name="Kim M.K."/>
        </authorList>
    </citation>
    <scope>NUCLEOTIDE SEQUENCE</scope>
    <source>
        <strain evidence="1">BT186</strain>
    </source>
</reference>
<gene>
    <name evidence="1" type="ORF">J0X19_22125</name>
</gene>
<dbReference type="RefSeq" id="WP_206986589.1">
    <property type="nucleotide sequence ID" value="NZ_JAFLQZ010000021.1"/>
</dbReference>
<evidence type="ECO:0000313" key="2">
    <source>
        <dbReference type="Proteomes" id="UP000664144"/>
    </source>
</evidence>
<comment type="caution">
    <text evidence="1">The sequence shown here is derived from an EMBL/GenBank/DDBJ whole genome shotgun (WGS) entry which is preliminary data.</text>
</comment>